<name>A0AAJ8BXI9_ASPNG</name>
<keyword evidence="1" id="KW-0472">Membrane</keyword>
<evidence type="ECO:0000313" key="2">
    <source>
        <dbReference type="RefSeq" id="XP_059605757.1"/>
    </source>
</evidence>
<evidence type="ECO:0000256" key="1">
    <source>
        <dbReference type="SAM" id="Phobius"/>
    </source>
</evidence>
<keyword evidence="1" id="KW-1133">Transmembrane helix</keyword>
<dbReference type="KEGG" id="ang:An07g05700"/>
<gene>
    <name evidence="2" type="ORF">An07g05700</name>
</gene>
<dbReference type="AlphaFoldDB" id="A0AAJ8BXI9"/>
<sequence>MLSPKLRWSNIRPFEIHYPNDCETVFAASSILFPKAIRAHALDHLRGLLLKHNHQGDNMMPENKDSPRPHSPSVNRIKRFFEAMAIMSVTSLVVSTFEAIFLAPVDPRSWFHYILFISFYTMFYFLYEKIKSM</sequence>
<organism evidence="2">
    <name type="scientific">Aspergillus niger</name>
    <dbReference type="NCBI Taxonomy" id="5061"/>
    <lineage>
        <taxon>Eukaryota</taxon>
        <taxon>Fungi</taxon>
        <taxon>Dikarya</taxon>
        <taxon>Ascomycota</taxon>
        <taxon>Pezizomycotina</taxon>
        <taxon>Eurotiomycetes</taxon>
        <taxon>Eurotiomycetidae</taxon>
        <taxon>Eurotiales</taxon>
        <taxon>Aspergillaceae</taxon>
        <taxon>Aspergillus</taxon>
        <taxon>Aspergillus subgen. Circumdati</taxon>
    </lineage>
</organism>
<accession>A0AAJ8BXI9</accession>
<protein>
    <submittedName>
        <fullName evidence="2">Uncharacterized protein</fullName>
    </submittedName>
</protein>
<feature type="transmembrane region" description="Helical" evidence="1">
    <location>
        <begin position="110"/>
        <end position="127"/>
    </location>
</feature>
<reference evidence="2" key="1">
    <citation type="submission" date="2025-02" db="EMBL/GenBank/DDBJ databases">
        <authorList>
            <consortium name="NCBI Genome Project"/>
        </authorList>
    </citation>
    <scope>NUCLEOTIDE SEQUENCE</scope>
</reference>
<dbReference type="VEuPathDB" id="FungiDB:An07g05700"/>
<keyword evidence="1" id="KW-0812">Transmembrane</keyword>
<feature type="transmembrane region" description="Helical" evidence="1">
    <location>
        <begin position="80"/>
        <end position="104"/>
    </location>
</feature>
<dbReference type="RefSeq" id="XP_059605757.1">
    <property type="nucleotide sequence ID" value="XM_059748489.1"/>
</dbReference>
<reference evidence="2" key="2">
    <citation type="submission" date="2025-08" db="UniProtKB">
        <authorList>
            <consortium name="RefSeq"/>
        </authorList>
    </citation>
    <scope>IDENTIFICATION</scope>
</reference>
<proteinExistence type="predicted"/>
<dbReference type="GeneID" id="84591413"/>